<proteinExistence type="predicted"/>
<dbReference type="EMBL" id="CAWUFR010000262">
    <property type="protein sequence ID" value="CAK6974524.1"/>
    <property type="molecule type" value="Genomic_DNA"/>
</dbReference>
<keyword evidence="4" id="KW-1185">Reference proteome</keyword>
<evidence type="ECO:0000256" key="2">
    <source>
        <dbReference type="SAM" id="MobiDB-lite"/>
    </source>
</evidence>
<gene>
    <name evidence="3" type="ORF">FSCOSCO3_A007571</name>
</gene>
<evidence type="ECO:0000313" key="4">
    <source>
        <dbReference type="Proteomes" id="UP001314229"/>
    </source>
</evidence>
<evidence type="ECO:0000313" key="3">
    <source>
        <dbReference type="EMBL" id="CAK6974524.1"/>
    </source>
</evidence>
<protein>
    <submittedName>
        <fullName evidence="3">Uncharacterized protein LOC126385844 isoform X2</fullName>
    </submittedName>
</protein>
<organism evidence="3 4">
    <name type="scientific">Scomber scombrus</name>
    <name type="common">Atlantic mackerel</name>
    <name type="synonym">Scomber vernalis</name>
    <dbReference type="NCBI Taxonomy" id="13677"/>
    <lineage>
        <taxon>Eukaryota</taxon>
        <taxon>Metazoa</taxon>
        <taxon>Chordata</taxon>
        <taxon>Craniata</taxon>
        <taxon>Vertebrata</taxon>
        <taxon>Euteleostomi</taxon>
        <taxon>Actinopterygii</taxon>
        <taxon>Neopterygii</taxon>
        <taxon>Teleostei</taxon>
        <taxon>Neoteleostei</taxon>
        <taxon>Acanthomorphata</taxon>
        <taxon>Pelagiaria</taxon>
        <taxon>Scombriformes</taxon>
        <taxon>Scombridae</taxon>
        <taxon>Scomber</taxon>
    </lineage>
</organism>
<feature type="coiled-coil region" evidence="1">
    <location>
        <begin position="67"/>
        <end position="94"/>
    </location>
</feature>
<keyword evidence="1" id="KW-0175">Coiled coil</keyword>
<dbReference type="AlphaFoldDB" id="A0AAV1PUH3"/>
<reference evidence="3 4" key="1">
    <citation type="submission" date="2024-01" db="EMBL/GenBank/DDBJ databases">
        <authorList>
            <person name="Alioto T."/>
            <person name="Alioto T."/>
            <person name="Gomez Garrido J."/>
        </authorList>
    </citation>
    <scope>NUCLEOTIDE SEQUENCE [LARGE SCALE GENOMIC DNA]</scope>
</reference>
<accession>A0AAV1PUH3</accession>
<comment type="caution">
    <text evidence="3">The sequence shown here is derived from an EMBL/GenBank/DDBJ whole genome shotgun (WGS) entry which is preliminary data.</text>
</comment>
<dbReference type="Proteomes" id="UP001314229">
    <property type="component" value="Unassembled WGS sequence"/>
</dbReference>
<name>A0AAV1PUH3_SCOSC</name>
<feature type="region of interest" description="Disordered" evidence="2">
    <location>
        <begin position="1"/>
        <end position="43"/>
    </location>
</feature>
<evidence type="ECO:0000256" key="1">
    <source>
        <dbReference type="SAM" id="Coils"/>
    </source>
</evidence>
<sequence>MDAQQASRMGARLLSQIQEETGSREHSTSVLPPILQQQQTGGAGVDEADRWAMRRLSDPASLTLYEQQRKLEDNRSLLEELSRIEAELRESLRLDMERQQEAEFLRQQEKEQLWQNLCYLSLNQRVTKPWVSSYFRKFPMHIYCLPVQSANHRGRRRGLKKRP</sequence>